<evidence type="ECO:0000256" key="1">
    <source>
        <dbReference type="ARBA" id="ARBA00022801"/>
    </source>
</evidence>
<proteinExistence type="predicted"/>
<dbReference type="InterPro" id="IPR049492">
    <property type="entry name" value="BD-FAE-like_dom"/>
</dbReference>
<keyword evidence="1" id="KW-0378">Hydrolase</keyword>
<dbReference type="EMBL" id="BMED01000002">
    <property type="protein sequence ID" value="GGC72530.1"/>
    <property type="molecule type" value="Genomic_DNA"/>
</dbReference>
<evidence type="ECO:0000313" key="4">
    <source>
        <dbReference type="Proteomes" id="UP000637423"/>
    </source>
</evidence>
<dbReference type="AlphaFoldDB" id="A0A916UIV1"/>
<accession>A0A916UIV1</accession>
<sequence length="282" mass="31345">MQNPSEYYSQQYNARASIPDHPYIFTRWVNQSTLVRRTNAGLFDLMYGEKLEERLDIFPARTGGGPLLVFIHGGWWRSLDKFDFSMIAPGFTSAGINVALTNYTLAPGADIEEIVQQQLRAVAWLYRNVEKYDIDPQRIVIAGHSAGAHLAAMMMAAQWPTYADDLPPDLIKAGVLTSGLYDLTPVPHAEFVNVDLKLTQERALALSPGFMPQSHATPFITAVGGLESDEFKRQNSLIASAWKSQHRTDIPLPEANHLTICDALTDRESPLFKAMLELVAGV</sequence>
<dbReference type="Gene3D" id="3.40.50.1820">
    <property type="entry name" value="alpha/beta hydrolase"/>
    <property type="match status" value="1"/>
</dbReference>
<feature type="domain" description="BD-FAE-like" evidence="2">
    <location>
        <begin position="62"/>
        <end position="155"/>
    </location>
</feature>
<dbReference type="Pfam" id="PF20434">
    <property type="entry name" value="BD-FAE"/>
    <property type="match status" value="1"/>
</dbReference>
<name>A0A916UIV1_9BURK</name>
<dbReference type="RefSeq" id="WP_188565882.1">
    <property type="nucleotide sequence ID" value="NZ_BMED01000002.1"/>
</dbReference>
<organism evidence="3 4">
    <name type="scientific">Undibacterium terreum</name>
    <dbReference type="NCBI Taxonomy" id="1224302"/>
    <lineage>
        <taxon>Bacteria</taxon>
        <taxon>Pseudomonadati</taxon>
        <taxon>Pseudomonadota</taxon>
        <taxon>Betaproteobacteria</taxon>
        <taxon>Burkholderiales</taxon>
        <taxon>Oxalobacteraceae</taxon>
        <taxon>Undibacterium</taxon>
    </lineage>
</organism>
<dbReference type="PANTHER" id="PTHR48081">
    <property type="entry name" value="AB HYDROLASE SUPERFAMILY PROTEIN C4A8.06C"/>
    <property type="match status" value="1"/>
</dbReference>
<comment type="caution">
    <text evidence="3">The sequence shown here is derived from an EMBL/GenBank/DDBJ whole genome shotgun (WGS) entry which is preliminary data.</text>
</comment>
<dbReference type="SUPFAM" id="SSF53474">
    <property type="entry name" value="alpha/beta-Hydrolases"/>
    <property type="match status" value="1"/>
</dbReference>
<dbReference type="GO" id="GO:0016787">
    <property type="term" value="F:hydrolase activity"/>
    <property type="evidence" value="ECO:0007669"/>
    <property type="project" value="UniProtKB-KW"/>
</dbReference>
<dbReference type="InterPro" id="IPR029058">
    <property type="entry name" value="AB_hydrolase_fold"/>
</dbReference>
<evidence type="ECO:0000313" key="3">
    <source>
        <dbReference type="EMBL" id="GGC72530.1"/>
    </source>
</evidence>
<dbReference type="InterPro" id="IPR050300">
    <property type="entry name" value="GDXG_lipolytic_enzyme"/>
</dbReference>
<dbReference type="PANTHER" id="PTHR48081:SF33">
    <property type="entry name" value="KYNURENINE FORMAMIDASE"/>
    <property type="match status" value="1"/>
</dbReference>
<reference evidence="3" key="1">
    <citation type="journal article" date="2014" name="Int. J. Syst. Evol. Microbiol.">
        <title>Complete genome sequence of Corynebacterium casei LMG S-19264T (=DSM 44701T), isolated from a smear-ripened cheese.</title>
        <authorList>
            <consortium name="US DOE Joint Genome Institute (JGI-PGF)"/>
            <person name="Walter F."/>
            <person name="Albersmeier A."/>
            <person name="Kalinowski J."/>
            <person name="Ruckert C."/>
        </authorList>
    </citation>
    <scope>NUCLEOTIDE SEQUENCE</scope>
    <source>
        <strain evidence="3">CGMCC 1.10998</strain>
    </source>
</reference>
<protein>
    <submittedName>
        <fullName evidence="3">Esterase</fullName>
    </submittedName>
</protein>
<dbReference type="Proteomes" id="UP000637423">
    <property type="component" value="Unassembled WGS sequence"/>
</dbReference>
<evidence type="ECO:0000259" key="2">
    <source>
        <dbReference type="Pfam" id="PF20434"/>
    </source>
</evidence>
<keyword evidence="4" id="KW-1185">Reference proteome</keyword>
<gene>
    <name evidence="3" type="ORF">GCM10011396_19570</name>
</gene>
<reference evidence="3" key="2">
    <citation type="submission" date="2020-09" db="EMBL/GenBank/DDBJ databases">
        <authorList>
            <person name="Sun Q."/>
            <person name="Zhou Y."/>
        </authorList>
    </citation>
    <scope>NUCLEOTIDE SEQUENCE</scope>
    <source>
        <strain evidence="3">CGMCC 1.10998</strain>
    </source>
</reference>